<feature type="transmembrane region" description="Helical" evidence="7">
    <location>
        <begin position="382"/>
        <end position="400"/>
    </location>
</feature>
<keyword evidence="3" id="KW-1003">Cell membrane</keyword>
<name>A0A0L0QUB3_VIRPA</name>
<evidence type="ECO:0000256" key="5">
    <source>
        <dbReference type="ARBA" id="ARBA00022989"/>
    </source>
</evidence>
<feature type="transmembrane region" description="Helical" evidence="7">
    <location>
        <begin position="220"/>
        <end position="241"/>
    </location>
</feature>
<evidence type="ECO:0000256" key="4">
    <source>
        <dbReference type="ARBA" id="ARBA00022692"/>
    </source>
</evidence>
<dbReference type="PANTHER" id="PTHR43266">
    <property type="entry name" value="MACROLIDE-EFFLUX PROTEIN"/>
    <property type="match status" value="1"/>
</dbReference>
<keyword evidence="6 7" id="KW-0472">Membrane</keyword>
<evidence type="ECO:0000256" key="7">
    <source>
        <dbReference type="SAM" id="Phobius"/>
    </source>
</evidence>
<keyword evidence="4 7" id="KW-0812">Transmembrane</keyword>
<dbReference type="SUPFAM" id="SSF103473">
    <property type="entry name" value="MFS general substrate transporter"/>
    <property type="match status" value="1"/>
</dbReference>
<dbReference type="GO" id="GO:0022857">
    <property type="term" value="F:transmembrane transporter activity"/>
    <property type="evidence" value="ECO:0007669"/>
    <property type="project" value="InterPro"/>
</dbReference>
<evidence type="ECO:0000259" key="8">
    <source>
        <dbReference type="PROSITE" id="PS50850"/>
    </source>
</evidence>
<dbReference type="InterPro" id="IPR020846">
    <property type="entry name" value="MFS_dom"/>
</dbReference>
<feature type="transmembrane region" description="Helical" evidence="7">
    <location>
        <begin position="253"/>
        <end position="274"/>
    </location>
</feature>
<comment type="subcellular location">
    <subcellularLocation>
        <location evidence="1">Cell membrane</location>
        <topology evidence="1">Multi-pass membrane protein</topology>
    </subcellularLocation>
</comment>
<evidence type="ECO:0000256" key="6">
    <source>
        <dbReference type="ARBA" id="ARBA00023136"/>
    </source>
</evidence>
<sequence>MPLKDKRFRRFYSMQLLSDLGNWLDFTLLILLISYQWGLGEIAVASYIIVYGLPWIIIGPFASVFVDRWSKKKVFIVTLSLRILVVLSYIIAPNIYILLTLVFIKGILASLFDPARQVTIKILIEATHLSKAVALTQLSLNSMKVIGPSLSGLLVAIIGFKTTLIIEALLFLFALLFALAIKIPSQNNENESSPMQKTKKPKFIDELKEGFSYIIKNKKLLLTIITTALSFFIIFLYDGLIVFLSQDIGLSEAYFGFLISFVGFGAITGSLLLGQFSFWKSKPLTTVLLSFLGSGIVIFLMGTGAYFPKYFPVFVFFIFAIIIGALNGTQNVGYGFILQKETPSYMLGRVSSVAQGLQNFTMLSAPLIGAFISRLLNVNAVFILAGTLAIVISTIVLFITKIRDYDSNSKEELYQHQSNI</sequence>
<comment type="caution">
    <text evidence="9">The sequence shown here is derived from an EMBL/GenBank/DDBJ whole genome shotgun (WGS) entry which is preliminary data.</text>
</comment>
<keyword evidence="5 7" id="KW-1133">Transmembrane helix</keyword>
<dbReference type="Gene3D" id="1.20.1250.20">
    <property type="entry name" value="MFS general substrate transporter like domains"/>
    <property type="match status" value="1"/>
</dbReference>
<dbReference type="Proteomes" id="UP000036780">
    <property type="component" value="Unassembled WGS sequence"/>
</dbReference>
<feature type="transmembrane region" description="Helical" evidence="7">
    <location>
        <begin position="79"/>
        <end position="104"/>
    </location>
</feature>
<feature type="transmembrane region" description="Helical" evidence="7">
    <location>
        <begin position="313"/>
        <end position="337"/>
    </location>
</feature>
<proteinExistence type="predicted"/>
<dbReference type="EMBL" id="LGTO01000004">
    <property type="protein sequence ID" value="KNE22146.1"/>
    <property type="molecule type" value="Genomic_DNA"/>
</dbReference>
<feature type="transmembrane region" description="Helical" evidence="7">
    <location>
        <begin position="20"/>
        <end position="38"/>
    </location>
</feature>
<dbReference type="PATRIC" id="fig|1473.5.peg.3511"/>
<feature type="domain" description="Major facilitator superfamily (MFS) profile" evidence="8">
    <location>
        <begin position="1"/>
        <end position="404"/>
    </location>
</feature>
<reference evidence="10" key="1">
    <citation type="submission" date="2015-07" db="EMBL/GenBank/DDBJ databases">
        <title>Fjat-10053 dsm26.</title>
        <authorList>
            <person name="Liu B."/>
            <person name="Wang J."/>
            <person name="Zhu Y."/>
            <person name="Liu G."/>
            <person name="Chen Q."/>
            <person name="Chen Z."/>
            <person name="Lan J."/>
            <person name="Che J."/>
            <person name="Ge C."/>
            <person name="Shi H."/>
            <person name="Pan Z."/>
            <person name="Liu X."/>
        </authorList>
    </citation>
    <scope>NUCLEOTIDE SEQUENCE [LARGE SCALE GENOMIC DNA]</scope>
    <source>
        <strain evidence="10">DSM 26</strain>
    </source>
</reference>
<protein>
    <recommendedName>
        <fullName evidence="8">Major facilitator superfamily (MFS) profile domain-containing protein</fullName>
    </recommendedName>
</protein>
<dbReference type="InterPro" id="IPR036259">
    <property type="entry name" value="MFS_trans_sf"/>
</dbReference>
<dbReference type="GO" id="GO:0005886">
    <property type="term" value="C:plasma membrane"/>
    <property type="evidence" value="ECO:0007669"/>
    <property type="project" value="UniProtKB-SubCell"/>
</dbReference>
<gene>
    <name evidence="9" type="ORF">AFK71_02970</name>
</gene>
<dbReference type="InterPro" id="IPR011701">
    <property type="entry name" value="MFS"/>
</dbReference>
<feature type="transmembrane region" description="Helical" evidence="7">
    <location>
        <begin position="286"/>
        <end position="307"/>
    </location>
</feature>
<evidence type="ECO:0000313" key="10">
    <source>
        <dbReference type="Proteomes" id="UP000036780"/>
    </source>
</evidence>
<accession>A0A0L0QUB3</accession>
<evidence type="ECO:0000256" key="2">
    <source>
        <dbReference type="ARBA" id="ARBA00022448"/>
    </source>
</evidence>
<dbReference type="PROSITE" id="PS50850">
    <property type="entry name" value="MFS"/>
    <property type="match status" value="1"/>
</dbReference>
<evidence type="ECO:0000313" key="9">
    <source>
        <dbReference type="EMBL" id="KNE22146.1"/>
    </source>
</evidence>
<keyword evidence="2" id="KW-0813">Transport</keyword>
<dbReference type="PANTHER" id="PTHR43266:SF2">
    <property type="entry name" value="MAJOR FACILITATOR SUPERFAMILY (MFS) PROFILE DOMAIN-CONTAINING PROTEIN"/>
    <property type="match status" value="1"/>
</dbReference>
<evidence type="ECO:0000256" key="1">
    <source>
        <dbReference type="ARBA" id="ARBA00004651"/>
    </source>
</evidence>
<keyword evidence="10" id="KW-1185">Reference proteome</keyword>
<feature type="transmembrane region" description="Helical" evidence="7">
    <location>
        <begin position="44"/>
        <end position="67"/>
    </location>
</feature>
<evidence type="ECO:0000256" key="3">
    <source>
        <dbReference type="ARBA" id="ARBA00022475"/>
    </source>
</evidence>
<feature type="transmembrane region" description="Helical" evidence="7">
    <location>
        <begin position="357"/>
        <end position="376"/>
    </location>
</feature>
<feature type="transmembrane region" description="Helical" evidence="7">
    <location>
        <begin position="153"/>
        <end position="181"/>
    </location>
</feature>
<dbReference type="CDD" id="cd06173">
    <property type="entry name" value="MFS_MefA_like"/>
    <property type="match status" value="1"/>
</dbReference>
<dbReference type="Pfam" id="PF07690">
    <property type="entry name" value="MFS_1"/>
    <property type="match status" value="1"/>
</dbReference>
<dbReference type="AlphaFoldDB" id="A0A0L0QUB3"/>
<organism evidence="9 10">
    <name type="scientific">Virgibacillus pantothenticus</name>
    <dbReference type="NCBI Taxonomy" id="1473"/>
    <lineage>
        <taxon>Bacteria</taxon>
        <taxon>Bacillati</taxon>
        <taxon>Bacillota</taxon>
        <taxon>Bacilli</taxon>
        <taxon>Bacillales</taxon>
        <taxon>Bacillaceae</taxon>
        <taxon>Virgibacillus</taxon>
    </lineage>
</organism>